<reference evidence="5 6" key="1">
    <citation type="submission" date="2017-05" db="EMBL/GenBank/DDBJ databases">
        <title>Genome Sequence of Loktanella vestfoldensis Strain SMR4r Isolated from a Culture of the Diatom Skeletonema marinoi.</title>
        <authorList>
            <person name="Topel M."/>
            <person name="Pinder M.I.M."/>
            <person name="Johansson O.N."/>
            <person name="Kourtchenko O."/>
            <person name="Godhe A."/>
            <person name="Clarke A.K."/>
        </authorList>
    </citation>
    <scope>NUCLEOTIDE SEQUENCE [LARGE SCALE GENOMIC DNA]</scope>
    <source>
        <strain evidence="5 6">SMR4r</strain>
    </source>
</reference>
<keyword evidence="6" id="KW-1185">Reference proteome</keyword>
<dbReference type="GO" id="GO:0043200">
    <property type="term" value="P:response to amino acid"/>
    <property type="evidence" value="ECO:0007669"/>
    <property type="project" value="TreeGrafter"/>
</dbReference>
<dbReference type="GO" id="GO:0043565">
    <property type="term" value="F:sequence-specific DNA binding"/>
    <property type="evidence" value="ECO:0007669"/>
    <property type="project" value="InterPro"/>
</dbReference>
<evidence type="ECO:0000313" key="6">
    <source>
        <dbReference type="Proteomes" id="UP000195273"/>
    </source>
</evidence>
<proteinExistence type="predicted"/>
<feature type="domain" description="HTH asnC-type" evidence="4">
    <location>
        <begin position="2"/>
        <end position="63"/>
    </location>
</feature>
<evidence type="ECO:0000256" key="2">
    <source>
        <dbReference type="ARBA" id="ARBA00023125"/>
    </source>
</evidence>
<dbReference type="GO" id="GO:0005829">
    <property type="term" value="C:cytosol"/>
    <property type="evidence" value="ECO:0007669"/>
    <property type="project" value="TreeGrafter"/>
</dbReference>
<dbReference type="InterPro" id="IPR000485">
    <property type="entry name" value="AsnC-type_HTH_dom"/>
</dbReference>
<evidence type="ECO:0000256" key="1">
    <source>
        <dbReference type="ARBA" id="ARBA00023015"/>
    </source>
</evidence>
<dbReference type="Gene3D" id="3.30.70.920">
    <property type="match status" value="1"/>
</dbReference>
<dbReference type="RefSeq" id="WP_087206599.1">
    <property type="nucleotide sequence ID" value="NZ_CP021431.1"/>
</dbReference>
<dbReference type="EMBL" id="CP021431">
    <property type="protein sequence ID" value="ARU00370.1"/>
    <property type="molecule type" value="Genomic_DNA"/>
</dbReference>
<sequence length="151" mass="16761">MLDDLDRRVLRLLQADPGRGVPDLAEAAGSTPARVARRLDMLREAGVITGSRILIDWRALGYAVAVSLRITLDKTQSRAFDDFLAAARRVPEVIEIQTFLGRVDVRLSLIARDLADYQRIYRAQVLELPHIADIEALMTVATVKGDESLPL</sequence>
<dbReference type="STRING" id="1122181.GCA_000382265_00744"/>
<name>A0A1Y0EAF1_9RHOB</name>
<dbReference type="Pfam" id="PF13412">
    <property type="entry name" value="HTH_24"/>
    <property type="match status" value="1"/>
</dbReference>
<keyword evidence="3" id="KW-0804">Transcription</keyword>
<dbReference type="InterPro" id="IPR019887">
    <property type="entry name" value="Tscrpt_reg_AsnC/Lrp_C"/>
</dbReference>
<protein>
    <submittedName>
        <fullName evidence="5">Regulatory protein AsnC</fullName>
    </submittedName>
</protein>
<evidence type="ECO:0000313" key="5">
    <source>
        <dbReference type="EMBL" id="ARU00370.1"/>
    </source>
</evidence>
<keyword evidence="1" id="KW-0805">Transcription regulation</keyword>
<dbReference type="PANTHER" id="PTHR30154">
    <property type="entry name" value="LEUCINE-RESPONSIVE REGULATORY PROTEIN"/>
    <property type="match status" value="1"/>
</dbReference>
<dbReference type="Proteomes" id="UP000195273">
    <property type="component" value="Chromosome"/>
</dbReference>
<dbReference type="SUPFAM" id="SSF54909">
    <property type="entry name" value="Dimeric alpha+beta barrel"/>
    <property type="match status" value="1"/>
</dbReference>
<dbReference type="Gene3D" id="1.10.10.10">
    <property type="entry name" value="Winged helix-like DNA-binding domain superfamily/Winged helix DNA-binding domain"/>
    <property type="match status" value="1"/>
</dbReference>
<dbReference type="AlphaFoldDB" id="A0A1Y0EAF1"/>
<dbReference type="SMART" id="SM00344">
    <property type="entry name" value="HTH_ASNC"/>
    <property type="match status" value="1"/>
</dbReference>
<evidence type="ECO:0000259" key="4">
    <source>
        <dbReference type="PROSITE" id="PS50956"/>
    </source>
</evidence>
<dbReference type="Pfam" id="PF01037">
    <property type="entry name" value="AsnC_trans_reg"/>
    <property type="match status" value="1"/>
</dbReference>
<dbReference type="KEGG" id="lvs:LOKVESSMR4R_01041"/>
<accession>A0A1Y0EAF1</accession>
<dbReference type="PANTHER" id="PTHR30154:SF34">
    <property type="entry name" value="TRANSCRIPTIONAL REGULATOR AZLB"/>
    <property type="match status" value="1"/>
</dbReference>
<dbReference type="PRINTS" id="PR00033">
    <property type="entry name" value="HTHASNC"/>
</dbReference>
<organism evidence="5 6">
    <name type="scientific">Yoonia vestfoldensis</name>
    <dbReference type="NCBI Taxonomy" id="245188"/>
    <lineage>
        <taxon>Bacteria</taxon>
        <taxon>Pseudomonadati</taxon>
        <taxon>Pseudomonadota</taxon>
        <taxon>Alphaproteobacteria</taxon>
        <taxon>Rhodobacterales</taxon>
        <taxon>Paracoccaceae</taxon>
        <taxon>Yoonia</taxon>
    </lineage>
</organism>
<dbReference type="InterPro" id="IPR019888">
    <property type="entry name" value="Tscrpt_reg_AsnC-like"/>
</dbReference>
<dbReference type="InterPro" id="IPR011008">
    <property type="entry name" value="Dimeric_a/b-barrel"/>
</dbReference>
<gene>
    <name evidence="5" type="primary">asnC</name>
    <name evidence="5" type="ORF">LOKVESSMR4R_01041</name>
</gene>
<keyword evidence="2" id="KW-0238">DNA-binding</keyword>
<dbReference type="InterPro" id="IPR036390">
    <property type="entry name" value="WH_DNA-bd_sf"/>
</dbReference>
<dbReference type="SUPFAM" id="SSF46785">
    <property type="entry name" value="Winged helix' DNA-binding domain"/>
    <property type="match status" value="1"/>
</dbReference>
<dbReference type="PROSITE" id="PS50956">
    <property type="entry name" value="HTH_ASNC_2"/>
    <property type="match status" value="1"/>
</dbReference>
<dbReference type="InterPro" id="IPR036388">
    <property type="entry name" value="WH-like_DNA-bd_sf"/>
</dbReference>
<evidence type="ECO:0000256" key="3">
    <source>
        <dbReference type="ARBA" id="ARBA00023163"/>
    </source>
</evidence>
<dbReference type="OrthoDB" id="7853257at2"/>